<keyword evidence="2" id="KW-0862">Zinc</keyword>
<keyword evidence="1 3" id="KW-0479">Metal-binding</keyword>
<dbReference type="Proteomes" id="UP000015101">
    <property type="component" value="Unassembled WGS sequence"/>
</dbReference>
<reference evidence="6" key="3">
    <citation type="submission" date="2015-06" db="UniProtKB">
        <authorList>
            <consortium name="EnsemblMetazoa"/>
        </authorList>
    </citation>
    <scope>IDENTIFICATION</scope>
</reference>
<dbReference type="InterPro" id="IPR056870">
    <property type="entry name" value="TTC3/DZIP3/RBM44-like_helical"/>
</dbReference>
<reference evidence="7" key="1">
    <citation type="submission" date="2012-12" db="EMBL/GenBank/DDBJ databases">
        <authorList>
            <person name="Hellsten U."/>
            <person name="Grimwood J."/>
            <person name="Chapman J.A."/>
            <person name="Shapiro H."/>
            <person name="Aerts A."/>
            <person name="Otillar R.P."/>
            <person name="Terry A.Y."/>
            <person name="Boore J.L."/>
            <person name="Simakov O."/>
            <person name="Marletaz F."/>
            <person name="Cho S.-J."/>
            <person name="Edsinger-Gonzales E."/>
            <person name="Havlak P."/>
            <person name="Kuo D.-H."/>
            <person name="Larsson T."/>
            <person name="Lv J."/>
            <person name="Arendt D."/>
            <person name="Savage R."/>
            <person name="Osoegawa K."/>
            <person name="de Jong P."/>
            <person name="Lindberg D.R."/>
            <person name="Seaver E.C."/>
            <person name="Weisblat D.A."/>
            <person name="Putnam N.H."/>
            <person name="Grigoriev I.V."/>
            <person name="Rokhsar D.S."/>
        </authorList>
    </citation>
    <scope>NUCLEOTIDE SEQUENCE</scope>
</reference>
<protein>
    <recommendedName>
        <fullName evidence="4">RING-type domain-containing protein</fullName>
    </recommendedName>
</protein>
<dbReference type="PANTHER" id="PTHR17550:SF4">
    <property type="entry name" value="E3 UBIQUITIN-PROTEIN LIGASE TTC3"/>
    <property type="match status" value="1"/>
</dbReference>
<dbReference type="Gene3D" id="3.30.40.10">
    <property type="entry name" value="Zinc/RING finger domain, C3HC4 (zinc finger)"/>
    <property type="match status" value="1"/>
</dbReference>
<evidence type="ECO:0000313" key="7">
    <source>
        <dbReference type="Proteomes" id="UP000015101"/>
    </source>
</evidence>
<dbReference type="EMBL" id="KB096324">
    <property type="protein sequence ID" value="ESO06177.1"/>
    <property type="molecule type" value="Genomic_DNA"/>
</dbReference>
<dbReference type="InParanoid" id="T1FPU1"/>
<keyword evidence="7" id="KW-1185">Reference proteome</keyword>
<dbReference type="SMART" id="SM00184">
    <property type="entry name" value="RING"/>
    <property type="match status" value="1"/>
</dbReference>
<evidence type="ECO:0000313" key="6">
    <source>
        <dbReference type="EnsemblMetazoa" id="HelroP188288"/>
    </source>
</evidence>
<dbReference type="Pfam" id="PF13639">
    <property type="entry name" value="zf-RING_2"/>
    <property type="match status" value="1"/>
</dbReference>
<organism evidence="6 7">
    <name type="scientific">Helobdella robusta</name>
    <name type="common">Californian leech</name>
    <dbReference type="NCBI Taxonomy" id="6412"/>
    <lineage>
        <taxon>Eukaryota</taxon>
        <taxon>Metazoa</taxon>
        <taxon>Spiralia</taxon>
        <taxon>Lophotrochozoa</taxon>
        <taxon>Annelida</taxon>
        <taxon>Clitellata</taxon>
        <taxon>Hirudinea</taxon>
        <taxon>Rhynchobdellida</taxon>
        <taxon>Glossiphoniidae</taxon>
        <taxon>Helobdella</taxon>
    </lineage>
</organism>
<dbReference type="AlphaFoldDB" id="T1FPU1"/>
<dbReference type="GO" id="GO:0008270">
    <property type="term" value="F:zinc ion binding"/>
    <property type="evidence" value="ECO:0007669"/>
    <property type="project" value="UniProtKB-KW"/>
</dbReference>
<evidence type="ECO:0000256" key="3">
    <source>
        <dbReference type="PROSITE-ProRule" id="PRU00175"/>
    </source>
</evidence>
<dbReference type="InterPro" id="IPR013083">
    <property type="entry name" value="Znf_RING/FYVE/PHD"/>
</dbReference>
<gene>
    <name evidence="6" type="primary">20210838</name>
    <name evidence="5" type="ORF">HELRODRAFT_188288</name>
</gene>
<dbReference type="EnsemblMetazoa" id="HelroT188288">
    <property type="protein sequence ID" value="HelroP188288"/>
    <property type="gene ID" value="HelroG188288"/>
</dbReference>
<dbReference type="EMBL" id="AMQM01000577">
    <property type="status" value="NOT_ANNOTATED_CDS"/>
    <property type="molecule type" value="Genomic_DNA"/>
</dbReference>
<evidence type="ECO:0000256" key="2">
    <source>
        <dbReference type="ARBA" id="ARBA00022833"/>
    </source>
</evidence>
<dbReference type="GeneID" id="20210838"/>
<name>T1FPU1_HELRO</name>
<evidence type="ECO:0000313" key="5">
    <source>
        <dbReference type="EMBL" id="ESO06177.1"/>
    </source>
</evidence>
<sequence>MNPSKVNWGGNEFVKKEDGTSLLMKLKFDKVLKDLTEIFVNLSRSELVNYIEAAQHSTDFNFSNDSLQQVMCHIIDAICSDQSTKESKKSQTKPPSSSKPQFTTDCTICQESLQNMKVLKLRCSHRFHEKCIIRWVKEQSTCPICRKFTLLEEDFPPLC</sequence>
<feature type="domain" description="RING-type" evidence="4">
    <location>
        <begin position="106"/>
        <end position="146"/>
    </location>
</feature>
<reference evidence="5 7" key="2">
    <citation type="journal article" date="2013" name="Nature">
        <title>Insights into bilaterian evolution from three spiralian genomes.</title>
        <authorList>
            <person name="Simakov O."/>
            <person name="Marletaz F."/>
            <person name="Cho S.J."/>
            <person name="Edsinger-Gonzales E."/>
            <person name="Havlak P."/>
            <person name="Hellsten U."/>
            <person name="Kuo D.H."/>
            <person name="Larsson T."/>
            <person name="Lv J."/>
            <person name="Arendt D."/>
            <person name="Savage R."/>
            <person name="Osoegawa K."/>
            <person name="de Jong P."/>
            <person name="Grimwood J."/>
            <person name="Chapman J.A."/>
            <person name="Shapiro H."/>
            <person name="Aerts A."/>
            <person name="Otillar R.P."/>
            <person name="Terry A.Y."/>
            <person name="Boore J.L."/>
            <person name="Grigoriev I.V."/>
            <person name="Lindberg D.R."/>
            <person name="Seaver E.C."/>
            <person name="Weisblat D.A."/>
            <person name="Putnam N.H."/>
            <person name="Rokhsar D.S."/>
        </authorList>
    </citation>
    <scope>NUCLEOTIDE SEQUENCE</scope>
</reference>
<dbReference type="InterPro" id="IPR001841">
    <property type="entry name" value="Znf_RING"/>
</dbReference>
<dbReference type="Pfam" id="PF24905">
    <property type="entry name" value="TTC3_9th"/>
    <property type="match status" value="1"/>
</dbReference>
<evidence type="ECO:0000256" key="1">
    <source>
        <dbReference type="ARBA" id="ARBA00022771"/>
    </source>
</evidence>
<dbReference type="STRING" id="6412.T1FPU1"/>
<evidence type="ECO:0000259" key="4">
    <source>
        <dbReference type="PROSITE" id="PS50089"/>
    </source>
</evidence>
<keyword evidence="1 3" id="KW-0863">Zinc-finger</keyword>
<dbReference type="PANTHER" id="PTHR17550">
    <property type="entry name" value="E3 UBIQUITIN-PROTEIN LIGASE TTC3"/>
    <property type="match status" value="1"/>
</dbReference>
<accession>T1FPU1</accession>
<dbReference type="OrthoDB" id="290834at2759"/>
<dbReference type="KEGG" id="hro:HELRODRAFT_188288"/>
<dbReference type="SUPFAM" id="SSF57850">
    <property type="entry name" value="RING/U-box"/>
    <property type="match status" value="1"/>
</dbReference>
<dbReference type="RefSeq" id="XP_009015545.1">
    <property type="nucleotide sequence ID" value="XM_009017297.1"/>
</dbReference>
<dbReference type="PROSITE" id="PS50089">
    <property type="entry name" value="ZF_RING_2"/>
    <property type="match status" value="1"/>
</dbReference>
<dbReference type="CTD" id="20210838"/>
<dbReference type="HOGENOM" id="CLU_1662688_0_0_1"/>
<proteinExistence type="predicted"/>